<dbReference type="GO" id="GO:1901135">
    <property type="term" value="P:carbohydrate derivative metabolic process"/>
    <property type="evidence" value="ECO:0007669"/>
    <property type="project" value="UniProtKB-ARBA"/>
</dbReference>
<keyword evidence="4" id="KW-0808">Transferase</keyword>
<reference evidence="4 5" key="1">
    <citation type="submission" date="2019-12" db="EMBL/GenBank/DDBJ databases">
        <title>Draft genome sequence of Pseudomonas otitidis recovered from a chicken carcass.</title>
        <authorList>
            <person name="Vieira T.R."/>
            <person name="Oliviera E.F.C."/>
            <person name="Silva N.M.V."/>
            <person name="Sambrano G.E."/>
            <person name="Cibulski S.P."/>
            <person name="Cardoso M.R.I."/>
        </authorList>
    </citation>
    <scope>NUCLEOTIDE SEQUENCE [LARGE SCALE GENOMIC DNA]</scope>
    <source>
        <strain evidence="4 5">25_K</strain>
    </source>
</reference>
<evidence type="ECO:0000259" key="3">
    <source>
        <dbReference type="Pfam" id="PF13579"/>
    </source>
</evidence>
<dbReference type="SUPFAM" id="SSF53756">
    <property type="entry name" value="UDP-Glycosyltransferase/glycogen phosphorylase"/>
    <property type="match status" value="1"/>
</dbReference>
<accession>A0A7X3H808</accession>
<protein>
    <submittedName>
        <fullName evidence="4">Glycosyltransferase</fullName>
    </submittedName>
</protein>
<dbReference type="EMBL" id="WTFN01000015">
    <property type="protein sequence ID" value="MWK55996.1"/>
    <property type="molecule type" value="Genomic_DNA"/>
</dbReference>
<dbReference type="GO" id="GO:0016757">
    <property type="term" value="F:glycosyltransferase activity"/>
    <property type="evidence" value="ECO:0007669"/>
    <property type="project" value="InterPro"/>
</dbReference>
<dbReference type="CDD" id="cd03801">
    <property type="entry name" value="GT4_PimA-like"/>
    <property type="match status" value="1"/>
</dbReference>
<dbReference type="Pfam" id="PF08241">
    <property type="entry name" value="Methyltransf_11"/>
    <property type="match status" value="1"/>
</dbReference>
<sequence>MAARPLCQRRRPVRRPAASTPAVTIDGVCGMTLRVLHVSKEFEPLSSGVARHIQGLAGAIRADDQILLTILAPVIGDPGSDLDVRQGGYRRLWSVLGEHDLVHVHGARTPIAALTALLAVIRGVPLVYTPHCYYDTGNWWRRLLKRAWDRTVERLMVRTARAVVLLHKGWEADLARRGLFPRQVLIIPNCLDERRQPGDTSPIQLEGTPALLSIGRLDPVKRLDDVIAALKTSDLMHAVFHIVGQGHDRPRLEALTAQWGLTSRVRFHGWQDDGVSQRMMAGCDAMVLASEREGMPTVILEGLLAGVPMACSDIEGCRAITDAVGWDGVFALGDISDLGACAARCAQSQVPASVIEAVRQGFTWQRKAAELVAFYQQAVRRPRPAGWMKRLTRHLTDYDNPRALGTRLRTRRIGPLRDMIEQAYARHGHVNVLDVGGTQRYWKILPAAYLASRRVSITLLNTTPVRQPPLPPFSALCADGCDLSQFEDGAFHIVHSNSVIEHVGGPERVERFARELVRVAERYFIQTPDFWCPLEPHCMTPFFHWLPRRLRIRLVRRAALGHWQRAADHKQAEFLVDSARLLTRRQMQVLFPTARIIRERILGLPKSLIALSP</sequence>
<dbReference type="AlphaFoldDB" id="A0A7X3H808"/>
<comment type="caution">
    <text evidence="4">The sequence shown here is derived from an EMBL/GenBank/DDBJ whole genome shotgun (WGS) entry which is preliminary data.</text>
</comment>
<proteinExistence type="predicted"/>
<dbReference type="PANTHER" id="PTHR12526">
    <property type="entry name" value="GLYCOSYLTRANSFERASE"/>
    <property type="match status" value="1"/>
</dbReference>
<dbReference type="Proteomes" id="UP000461288">
    <property type="component" value="Unassembled WGS sequence"/>
</dbReference>
<dbReference type="InterPro" id="IPR001296">
    <property type="entry name" value="Glyco_trans_1"/>
</dbReference>
<dbReference type="SUPFAM" id="SSF53335">
    <property type="entry name" value="S-adenosyl-L-methionine-dependent methyltransferases"/>
    <property type="match status" value="1"/>
</dbReference>
<organism evidence="4 5">
    <name type="scientific">Metapseudomonas otitidis</name>
    <dbReference type="NCBI Taxonomy" id="319939"/>
    <lineage>
        <taxon>Bacteria</taxon>
        <taxon>Pseudomonadati</taxon>
        <taxon>Pseudomonadota</taxon>
        <taxon>Gammaproteobacteria</taxon>
        <taxon>Pseudomonadales</taxon>
        <taxon>Pseudomonadaceae</taxon>
        <taxon>Metapseudomonas</taxon>
    </lineage>
</organism>
<dbReference type="InterPro" id="IPR029063">
    <property type="entry name" value="SAM-dependent_MTases_sf"/>
</dbReference>
<name>A0A7X3H808_9GAMM</name>
<dbReference type="Pfam" id="PF00534">
    <property type="entry name" value="Glycos_transf_1"/>
    <property type="match status" value="1"/>
</dbReference>
<evidence type="ECO:0000313" key="5">
    <source>
        <dbReference type="Proteomes" id="UP000461288"/>
    </source>
</evidence>
<feature type="domain" description="Methyltransferase type 11" evidence="2">
    <location>
        <begin position="470"/>
        <end position="520"/>
    </location>
</feature>
<dbReference type="PANTHER" id="PTHR12526:SF636">
    <property type="entry name" value="BLL3647 PROTEIN"/>
    <property type="match status" value="1"/>
</dbReference>
<dbReference type="GO" id="GO:0008757">
    <property type="term" value="F:S-adenosylmethionine-dependent methyltransferase activity"/>
    <property type="evidence" value="ECO:0007669"/>
    <property type="project" value="InterPro"/>
</dbReference>
<evidence type="ECO:0000313" key="4">
    <source>
        <dbReference type="EMBL" id="MWK55996.1"/>
    </source>
</evidence>
<evidence type="ECO:0000259" key="1">
    <source>
        <dbReference type="Pfam" id="PF00534"/>
    </source>
</evidence>
<dbReference type="InterPro" id="IPR028098">
    <property type="entry name" value="Glyco_trans_4-like_N"/>
</dbReference>
<feature type="domain" description="Glycosyltransferase subfamily 4-like N-terminal" evidence="3">
    <location>
        <begin position="89"/>
        <end position="190"/>
    </location>
</feature>
<feature type="domain" description="Glycosyl transferase family 1" evidence="1">
    <location>
        <begin position="206"/>
        <end position="320"/>
    </location>
</feature>
<dbReference type="Pfam" id="PF13579">
    <property type="entry name" value="Glyco_trans_4_4"/>
    <property type="match status" value="1"/>
</dbReference>
<dbReference type="Gene3D" id="3.40.50.2000">
    <property type="entry name" value="Glycogen Phosphorylase B"/>
    <property type="match status" value="2"/>
</dbReference>
<dbReference type="InterPro" id="IPR013216">
    <property type="entry name" value="Methyltransf_11"/>
</dbReference>
<dbReference type="Gene3D" id="3.40.50.150">
    <property type="entry name" value="Vaccinia Virus protein VP39"/>
    <property type="match status" value="1"/>
</dbReference>
<gene>
    <name evidence="4" type="ORF">GO594_08425</name>
</gene>
<evidence type="ECO:0000259" key="2">
    <source>
        <dbReference type="Pfam" id="PF08241"/>
    </source>
</evidence>